<name>A0A2A2AYB3_9BURK</name>
<evidence type="ECO:0000313" key="2">
    <source>
        <dbReference type="Proteomes" id="UP000218439"/>
    </source>
</evidence>
<gene>
    <name evidence="1" type="ORF">CK621_07925</name>
</gene>
<organism evidence="1 2">
    <name type="scientific">Vandammella animalimorsus</name>
    <dbReference type="NCBI Taxonomy" id="2029117"/>
    <lineage>
        <taxon>Bacteria</taxon>
        <taxon>Pseudomonadati</taxon>
        <taxon>Pseudomonadota</taxon>
        <taxon>Betaproteobacteria</taxon>
        <taxon>Burkholderiales</taxon>
        <taxon>Comamonadaceae</taxon>
        <taxon>Vandammella</taxon>
    </lineage>
</organism>
<accession>A0A2A2AYB3</accession>
<comment type="caution">
    <text evidence="1">The sequence shown here is derived from an EMBL/GenBank/DDBJ whole genome shotgun (WGS) entry which is preliminary data.</text>
</comment>
<dbReference type="Proteomes" id="UP000218439">
    <property type="component" value="Unassembled WGS sequence"/>
</dbReference>
<feature type="non-terminal residue" evidence="1">
    <location>
        <position position="98"/>
    </location>
</feature>
<reference evidence="1 2" key="1">
    <citation type="submission" date="2017-08" db="EMBL/GenBank/DDBJ databases">
        <title>WGS of Clinical strains of the CDC Group NO-1 linked to zoonotic infections in humans.</title>
        <authorList>
            <person name="Bernier A.-M."/>
            <person name="Bernard K."/>
        </authorList>
    </citation>
    <scope>NUCLEOTIDE SEQUENCE [LARGE SCALE GENOMIC DNA]</scope>
    <source>
        <strain evidence="1 2">NML120219</strain>
    </source>
</reference>
<evidence type="ECO:0000313" key="1">
    <source>
        <dbReference type="EMBL" id="PAT42763.1"/>
    </source>
</evidence>
<protein>
    <submittedName>
        <fullName evidence="1">Uncharacterized protein</fullName>
    </submittedName>
</protein>
<dbReference type="AlphaFoldDB" id="A0A2A2AYB3"/>
<dbReference type="EMBL" id="NSJE01000010">
    <property type="protein sequence ID" value="PAT42763.1"/>
    <property type="molecule type" value="Genomic_DNA"/>
</dbReference>
<sequence length="98" mass="10239">MPPPHAAVAHDSLTDEALMDEAPSNDALVSEALLLLARSHGGDAQQAQAAQAELQARSAREPAFAAACQAARQIWQATDGSALRESLSLPPSARERQG</sequence>
<proteinExistence type="predicted"/>